<dbReference type="EMBL" id="KN818295">
    <property type="protein sequence ID" value="KIL60669.1"/>
    <property type="molecule type" value="Genomic_DNA"/>
</dbReference>
<proteinExistence type="inferred from homology"/>
<dbReference type="SUPFAM" id="SSF52218">
    <property type="entry name" value="Flavoproteins"/>
    <property type="match status" value="1"/>
</dbReference>
<comment type="similarity">
    <text evidence="1">Belongs to the WrbA family.</text>
</comment>
<reference evidence="3 4" key="1">
    <citation type="submission" date="2014-04" db="EMBL/GenBank/DDBJ databases">
        <title>Evolutionary Origins and Diversification of the Mycorrhizal Mutualists.</title>
        <authorList>
            <consortium name="DOE Joint Genome Institute"/>
            <consortium name="Mycorrhizal Genomics Consortium"/>
            <person name="Kohler A."/>
            <person name="Kuo A."/>
            <person name="Nagy L.G."/>
            <person name="Floudas D."/>
            <person name="Copeland A."/>
            <person name="Barry K.W."/>
            <person name="Cichocki N."/>
            <person name="Veneault-Fourrey C."/>
            <person name="LaButti K."/>
            <person name="Lindquist E.A."/>
            <person name="Lipzen A."/>
            <person name="Lundell T."/>
            <person name="Morin E."/>
            <person name="Murat C."/>
            <person name="Riley R."/>
            <person name="Ohm R."/>
            <person name="Sun H."/>
            <person name="Tunlid A."/>
            <person name="Henrissat B."/>
            <person name="Grigoriev I.V."/>
            <person name="Hibbett D.S."/>
            <person name="Martin F."/>
        </authorList>
    </citation>
    <scope>NUCLEOTIDE SEQUENCE [LARGE SCALE GENOMIC DNA]</scope>
    <source>
        <strain evidence="3 4">Koide BX008</strain>
    </source>
</reference>
<name>A0A0C2T2G6_AMAMK</name>
<evidence type="ECO:0000313" key="3">
    <source>
        <dbReference type="EMBL" id="KIL60669.1"/>
    </source>
</evidence>
<dbReference type="HOGENOM" id="CLU_1146937_0_0_1"/>
<sequence length="242" mass="25635">MPKPSDFRSKSPSGSEDSETTPLPQPPPIKTSPVTTSSPRIAIIISSMYGHIAKMAEAAKQGVEKAGGQAGIFQTTEISPEILAKMHAPPIRANPDYPIGNPTNDLTTYDGYLFAVPTHSGNMPNQWKKDSEISVCVIEAGKDHSNNIDTMIPGFAMNGPSVSNTAAIPSMTVISLSRGKRFGRLKHLNIMAISRGNVKGWQVVTCSCAGGLEGSASTGLGAQWVSPIGSSEVERTLFLGQR</sequence>
<evidence type="ECO:0000256" key="1">
    <source>
        <dbReference type="ARBA" id="ARBA00006961"/>
    </source>
</evidence>
<dbReference type="Proteomes" id="UP000054549">
    <property type="component" value="Unassembled WGS sequence"/>
</dbReference>
<dbReference type="Gene3D" id="3.40.50.360">
    <property type="match status" value="1"/>
</dbReference>
<dbReference type="InterPro" id="IPR029039">
    <property type="entry name" value="Flavoprotein-like_sf"/>
</dbReference>
<dbReference type="OrthoDB" id="504689at2759"/>
<dbReference type="STRING" id="946122.A0A0C2T2G6"/>
<dbReference type="AlphaFoldDB" id="A0A0C2T2G6"/>
<protein>
    <recommendedName>
        <fullName evidence="5">Flavodoxin-like domain-containing protein</fullName>
    </recommendedName>
</protein>
<organism evidence="3 4">
    <name type="scientific">Amanita muscaria (strain Koide BX008)</name>
    <dbReference type="NCBI Taxonomy" id="946122"/>
    <lineage>
        <taxon>Eukaryota</taxon>
        <taxon>Fungi</taxon>
        <taxon>Dikarya</taxon>
        <taxon>Basidiomycota</taxon>
        <taxon>Agaricomycotina</taxon>
        <taxon>Agaricomycetes</taxon>
        <taxon>Agaricomycetidae</taxon>
        <taxon>Agaricales</taxon>
        <taxon>Pluteineae</taxon>
        <taxon>Amanitaceae</taxon>
        <taxon>Amanita</taxon>
    </lineage>
</organism>
<accession>A0A0C2T2G6</accession>
<dbReference type="GO" id="GO:0016020">
    <property type="term" value="C:membrane"/>
    <property type="evidence" value="ECO:0007669"/>
    <property type="project" value="TreeGrafter"/>
</dbReference>
<dbReference type="PANTHER" id="PTHR30546">
    <property type="entry name" value="FLAVODOXIN-RELATED PROTEIN WRBA-RELATED"/>
    <property type="match status" value="1"/>
</dbReference>
<evidence type="ECO:0000256" key="2">
    <source>
        <dbReference type="SAM" id="MobiDB-lite"/>
    </source>
</evidence>
<dbReference type="InParanoid" id="A0A0C2T2G6"/>
<gene>
    <name evidence="3" type="ORF">M378DRAFT_14016</name>
</gene>
<dbReference type="PANTHER" id="PTHR30546:SF23">
    <property type="entry name" value="FLAVOPROTEIN-LIKE PROTEIN YCP4-RELATED"/>
    <property type="match status" value="1"/>
</dbReference>
<feature type="region of interest" description="Disordered" evidence="2">
    <location>
        <begin position="1"/>
        <end position="36"/>
    </location>
</feature>
<evidence type="ECO:0000313" key="4">
    <source>
        <dbReference type="Proteomes" id="UP000054549"/>
    </source>
</evidence>
<keyword evidence="4" id="KW-1185">Reference proteome</keyword>
<evidence type="ECO:0008006" key="5">
    <source>
        <dbReference type="Google" id="ProtNLM"/>
    </source>
</evidence>
<dbReference type="GO" id="GO:0003955">
    <property type="term" value="F:NAD(P)H dehydrogenase (quinone) activity"/>
    <property type="evidence" value="ECO:0007669"/>
    <property type="project" value="TreeGrafter"/>
</dbReference>